<proteinExistence type="predicted"/>
<dbReference type="STRING" id="476652.DEAC_c41540"/>
<gene>
    <name evidence="2" type="ORF">DEAC_c41540</name>
</gene>
<dbReference type="RefSeq" id="WP_047811926.1">
    <property type="nucleotide sequence ID" value="NZ_LDZY01000020.1"/>
</dbReference>
<reference evidence="2 3" key="1">
    <citation type="submission" date="2015-06" db="EMBL/GenBank/DDBJ databases">
        <title>Draft genome of the moderately acidophilic sulfate reducer Candidatus Desulfosporosinus acididurans strain M1.</title>
        <authorList>
            <person name="Poehlein A."/>
            <person name="Petzsch P."/>
            <person name="Johnson B.D."/>
            <person name="Schloemann M."/>
            <person name="Daniel R."/>
            <person name="Muehling M."/>
        </authorList>
    </citation>
    <scope>NUCLEOTIDE SEQUENCE [LARGE SCALE GENOMIC DNA]</scope>
    <source>
        <strain evidence="2 3">M1</strain>
    </source>
</reference>
<protein>
    <submittedName>
        <fullName evidence="2">MobA-like NTP transferase domain protein</fullName>
    </submittedName>
</protein>
<keyword evidence="2" id="KW-0808">Transferase</keyword>
<feature type="domain" description="MobA-like NTP transferase" evidence="1">
    <location>
        <begin position="5"/>
        <end position="204"/>
    </location>
</feature>
<evidence type="ECO:0000313" key="2">
    <source>
        <dbReference type="EMBL" id="KLU63925.1"/>
    </source>
</evidence>
<dbReference type="EMBL" id="LDZY01000020">
    <property type="protein sequence ID" value="KLU63925.1"/>
    <property type="molecule type" value="Genomic_DNA"/>
</dbReference>
<dbReference type="AlphaFoldDB" id="A0A0J1FKD4"/>
<evidence type="ECO:0000259" key="1">
    <source>
        <dbReference type="Pfam" id="PF12804"/>
    </source>
</evidence>
<dbReference type="InterPro" id="IPR025877">
    <property type="entry name" value="MobA-like_NTP_Trfase"/>
</dbReference>
<comment type="caution">
    <text evidence="2">The sequence shown here is derived from an EMBL/GenBank/DDBJ whole genome shotgun (WGS) entry which is preliminary data.</text>
</comment>
<accession>A0A0J1FKD4</accession>
<sequence length="238" mass="27158">MVRLVVMAAGQATRMGRDKLALPYINTTVLGHVINTILEGVMLQQTLSLSLSQGLSQELSQARDLVQDLLPRITPPKRLIEIHVVTRRPPEDYLTQDTLRFFLEMGGDWFQVPQAIPLSETLRIGLRDLQETTLMVGFLPGDQVGITAQGLAGCFEQALREAPDFLVPVSQTGVGSPVFFHRRYVSELRELQGEEGGRKVLYRYPERWTRQRVKDTFLQDVDTPEEYQAWMDYIQKRD</sequence>
<dbReference type="SUPFAM" id="SSF53448">
    <property type="entry name" value="Nucleotide-diphospho-sugar transferases"/>
    <property type="match status" value="1"/>
</dbReference>
<dbReference type="InterPro" id="IPR029044">
    <property type="entry name" value="Nucleotide-diphossugar_trans"/>
</dbReference>
<dbReference type="PANTHER" id="PTHR43777:SF1">
    <property type="entry name" value="MOLYBDENUM COFACTOR CYTIDYLYLTRANSFERASE"/>
    <property type="match status" value="1"/>
</dbReference>
<dbReference type="PATRIC" id="fig|476652.3.peg.4402"/>
<evidence type="ECO:0000313" key="3">
    <source>
        <dbReference type="Proteomes" id="UP000036356"/>
    </source>
</evidence>
<dbReference type="GO" id="GO:0016779">
    <property type="term" value="F:nucleotidyltransferase activity"/>
    <property type="evidence" value="ECO:0007669"/>
    <property type="project" value="UniProtKB-ARBA"/>
</dbReference>
<name>A0A0J1FKD4_9FIRM</name>
<dbReference type="Gene3D" id="3.90.550.10">
    <property type="entry name" value="Spore Coat Polysaccharide Biosynthesis Protein SpsA, Chain A"/>
    <property type="match status" value="1"/>
</dbReference>
<dbReference type="PANTHER" id="PTHR43777">
    <property type="entry name" value="MOLYBDENUM COFACTOR CYTIDYLYLTRANSFERASE"/>
    <property type="match status" value="1"/>
</dbReference>
<dbReference type="Pfam" id="PF12804">
    <property type="entry name" value="NTP_transf_3"/>
    <property type="match status" value="1"/>
</dbReference>
<dbReference type="Proteomes" id="UP000036356">
    <property type="component" value="Unassembled WGS sequence"/>
</dbReference>
<organism evidence="2 3">
    <name type="scientific">Desulfosporosinus acididurans</name>
    <dbReference type="NCBI Taxonomy" id="476652"/>
    <lineage>
        <taxon>Bacteria</taxon>
        <taxon>Bacillati</taxon>
        <taxon>Bacillota</taxon>
        <taxon>Clostridia</taxon>
        <taxon>Eubacteriales</taxon>
        <taxon>Desulfitobacteriaceae</taxon>
        <taxon>Desulfosporosinus</taxon>
    </lineage>
</organism>
<keyword evidence="3" id="KW-1185">Reference proteome</keyword>